<gene>
    <name evidence="1" type="ORF">DILT_LOCUS7022</name>
</gene>
<accession>A0A3P7LYG2</accession>
<evidence type="ECO:0000313" key="1">
    <source>
        <dbReference type="EMBL" id="VDN11191.1"/>
    </source>
</evidence>
<dbReference type="EMBL" id="UYRU01050924">
    <property type="protein sequence ID" value="VDN11191.1"/>
    <property type="molecule type" value="Genomic_DNA"/>
</dbReference>
<evidence type="ECO:0000313" key="2">
    <source>
        <dbReference type="Proteomes" id="UP000281553"/>
    </source>
</evidence>
<keyword evidence="2" id="KW-1185">Reference proteome</keyword>
<sequence length="258" mass="28650">MNEDAVKIHAVTQPEQKRLIPLDSSSEASSLPSIPEGMALTEELCSLDWLQTENLLPGTIMPARKTANQKPLVKRACLQTVFSAGCVHSLDERINEDLHPLSWLQDSNLLPISPIDEEEEEDLPLSSTIQASSTQRALEFSKIWEWCKNSFPAYDIGSRLKACLRHILSSNASFQRVPQALFGTENEEALNIPFTYIHTALLSVFAYYASSLLSFKRQLFFIPLKVPGSVLPNLILQPTNAKTAFAATIYSTETAVIS</sequence>
<dbReference type="Gene3D" id="1.10.10.10">
    <property type="entry name" value="Winged helix-like DNA-binding domain superfamily/Winged helix DNA-binding domain"/>
    <property type="match status" value="1"/>
</dbReference>
<dbReference type="OrthoDB" id="6250633at2759"/>
<name>A0A3P7LYG2_DIBLA</name>
<proteinExistence type="predicted"/>
<reference evidence="1 2" key="1">
    <citation type="submission" date="2018-11" db="EMBL/GenBank/DDBJ databases">
        <authorList>
            <consortium name="Pathogen Informatics"/>
        </authorList>
    </citation>
    <scope>NUCLEOTIDE SEQUENCE [LARGE SCALE GENOMIC DNA]</scope>
</reference>
<organism evidence="1 2">
    <name type="scientific">Dibothriocephalus latus</name>
    <name type="common">Fish tapeworm</name>
    <name type="synonym">Diphyllobothrium latum</name>
    <dbReference type="NCBI Taxonomy" id="60516"/>
    <lineage>
        <taxon>Eukaryota</taxon>
        <taxon>Metazoa</taxon>
        <taxon>Spiralia</taxon>
        <taxon>Lophotrochozoa</taxon>
        <taxon>Platyhelminthes</taxon>
        <taxon>Cestoda</taxon>
        <taxon>Eucestoda</taxon>
        <taxon>Diphyllobothriidea</taxon>
        <taxon>Diphyllobothriidae</taxon>
        <taxon>Dibothriocephalus</taxon>
    </lineage>
</organism>
<dbReference type="Proteomes" id="UP000281553">
    <property type="component" value="Unassembled WGS sequence"/>
</dbReference>
<dbReference type="AlphaFoldDB" id="A0A3P7LYG2"/>
<dbReference type="InterPro" id="IPR036388">
    <property type="entry name" value="WH-like_DNA-bd_sf"/>
</dbReference>
<protein>
    <submittedName>
        <fullName evidence="1">Uncharacterized protein</fullName>
    </submittedName>
</protein>